<evidence type="ECO:0000256" key="2">
    <source>
        <dbReference type="ARBA" id="ARBA00022692"/>
    </source>
</evidence>
<evidence type="ECO:0000256" key="1">
    <source>
        <dbReference type="ARBA" id="ARBA00004370"/>
    </source>
</evidence>
<evidence type="ECO:0000313" key="8">
    <source>
        <dbReference type="EMBL" id="OQV17625.1"/>
    </source>
</evidence>
<evidence type="ECO:0000256" key="4">
    <source>
        <dbReference type="ARBA" id="ARBA00023136"/>
    </source>
</evidence>
<feature type="domain" description="Receptor ligand binding region" evidence="7">
    <location>
        <begin position="45"/>
        <end position="409"/>
    </location>
</feature>
<protein>
    <recommendedName>
        <fullName evidence="7">Receptor ligand binding region domain-containing protein</fullName>
    </recommendedName>
</protein>
<dbReference type="Pfam" id="PF01094">
    <property type="entry name" value="ANF_receptor"/>
    <property type="match status" value="1"/>
</dbReference>
<feature type="signal peptide" evidence="6">
    <location>
        <begin position="1"/>
        <end position="15"/>
    </location>
</feature>
<reference evidence="9" key="1">
    <citation type="submission" date="2017-01" db="EMBL/GenBank/DDBJ databases">
        <title>Comparative genomics of anhydrobiosis in the tardigrade Hypsibius dujardini.</title>
        <authorList>
            <person name="Yoshida Y."/>
            <person name="Koutsovoulos G."/>
            <person name="Laetsch D."/>
            <person name="Stevens L."/>
            <person name="Kumar S."/>
            <person name="Horikawa D."/>
            <person name="Ishino K."/>
            <person name="Komine S."/>
            <person name="Tomita M."/>
            <person name="Blaxter M."/>
            <person name="Arakawa K."/>
        </authorList>
    </citation>
    <scope>NUCLEOTIDE SEQUENCE [LARGE SCALE GENOMIC DNA]</scope>
    <source>
        <strain evidence="9">Z151</strain>
    </source>
</reference>
<evidence type="ECO:0000256" key="6">
    <source>
        <dbReference type="SAM" id="SignalP"/>
    </source>
</evidence>
<keyword evidence="6" id="KW-0732">Signal</keyword>
<keyword evidence="2 5" id="KW-0812">Transmembrane</keyword>
<dbReference type="SUPFAM" id="SSF53822">
    <property type="entry name" value="Periplasmic binding protein-like I"/>
    <property type="match status" value="1"/>
</dbReference>
<accession>A0A1W0WQY9</accession>
<dbReference type="Proteomes" id="UP000192578">
    <property type="component" value="Unassembled WGS sequence"/>
</dbReference>
<dbReference type="Gene3D" id="3.40.50.2300">
    <property type="match status" value="2"/>
</dbReference>
<dbReference type="InterPro" id="IPR001828">
    <property type="entry name" value="ANF_lig-bd_rcpt"/>
</dbReference>
<dbReference type="InterPro" id="IPR028082">
    <property type="entry name" value="Peripla_BP_I"/>
</dbReference>
<name>A0A1W0WQY9_HYPEX</name>
<evidence type="ECO:0000259" key="7">
    <source>
        <dbReference type="Pfam" id="PF01094"/>
    </source>
</evidence>
<feature type="transmembrane region" description="Helical" evidence="5">
    <location>
        <begin position="469"/>
        <end position="489"/>
    </location>
</feature>
<comment type="subcellular location">
    <subcellularLocation>
        <location evidence="1">Membrane</location>
    </subcellularLocation>
</comment>
<proteinExistence type="predicted"/>
<organism evidence="8 9">
    <name type="scientific">Hypsibius exemplaris</name>
    <name type="common">Freshwater tardigrade</name>
    <dbReference type="NCBI Taxonomy" id="2072580"/>
    <lineage>
        <taxon>Eukaryota</taxon>
        <taxon>Metazoa</taxon>
        <taxon>Ecdysozoa</taxon>
        <taxon>Tardigrada</taxon>
        <taxon>Eutardigrada</taxon>
        <taxon>Parachela</taxon>
        <taxon>Hypsibioidea</taxon>
        <taxon>Hypsibiidae</taxon>
        <taxon>Hypsibius</taxon>
    </lineage>
</organism>
<keyword evidence="3 5" id="KW-1133">Transmembrane helix</keyword>
<gene>
    <name evidence="8" type="ORF">BV898_08249</name>
</gene>
<evidence type="ECO:0000256" key="5">
    <source>
        <dbReference type="SAM" id="Phobius"/>
    </source>
</evidence>
<dbReference type="AlphaFoldDB" id="A0A1W0WQY9"/>
<feature type="chain" id="PRO_5013275069" description="Receptor ligand binding region domain-containing protein" evidence="6">
    <location>
        <begin position="16"/>
        <end position="520"/>
    </location>
</feature>
<keyword evidence="4 5" id="KW-0472">Membrane</keyword>
<dbReference type="GO" id="GO:0016020">
    <property type="term" value="C:membrane"/>
    <property type="evidence" value="ECO:0007669"/>
    <property type="project" value="UniProtKB-SubCell"/>
</dbReference>
<evidence type="ECO:0000256" key="3">
    <source>
        <dbReference type="ARBA" id="ARBA00022989"/>
    </source>
</evidence>
<dbReference type="EMBL" id="MTYJ01000058">
    <property type="protein sequence ID" value="OQV17625.1"/>
    <property type="molecule type" value="Genomic_DNA"/>
</dbReference>
<sequence>MWIFCLICLFSGVNLANVHSPFDLEIISIIPCNISVGVALPFTGAALRVAEDAVNAEFLGRLNLTVTLLYQETDRVCEDTDAHAPLLLAEYYNKKALGRCVAVVGSACGGLSIAPFLAKEWDVLLFSNSLVASTSISQTVSPTSIGMVASYESIAASLLNLFRIFQWLHVTMLLDAAAATDFYFQVCQSTKTLLLTEQFSDFRVDGTRFTLADTPSVHEALKFANARSRVFVMMSHTSVAIKLMRFLKTDRLFIPGDQVFVVLQPTQQAAYGAVSLFDNPDVFDVELFRSTLYLTTYVATGGGFPKLNQQLAAKSQELYGTALQTGLQPLDVYLIRETYNSVRLFAALVNDSLDSQPWDNNTIHSADSVCGGGRLRSLMTNRTFRFPSGPVFIDANGYRHTDLLLYTFHPKTLSFQVVSRYDAILQRYLWDQNVSIEWLTGKPPLDIPPCGFSGNEGPCLPQDFARQNLLAVLLAVLSVIFITTMPLLIHRKLRNASREETWWILHHPVVNALEKRTTSI</sequence>
<keyword evidence="9" id="KW-1185">Reference proteome</keyword>
<comment type="caution">
    <text evidence="8">The sequence shown here is derived from an EMBL/GenBank/DDBJ whole genome shotgun (WGS) entry which is preliminary data.</text>
</comment>
<dbReference type="OrthoDB" id="10590029at2759"/>
<evidence type="ECO:0000313" key="9">
    <source>
        <dbReference type="Proteomes" id="UP000192578"/>
    </source>
</evidence>